<dbReference type="EMBL" id="NQVE01000034">
    <property type="protein sequence ID" value="RAL52458.1"/>
    <property type="molecule type" value="Genomic_DNA"/>
</dbReference>
<proteinExistence type="predicted"/>
<reference evidence="1 2" key="1">
    <citation type="submission" date="2018-06" db="EMBL/GenBank/DDBJ databases">
        <title>The Genome of Cuscuta australis (Dodder) Provides Insight into the Evolution of Plant Parasitism.</title>
        <authorList>
            <person name="Liu H."/>
        </authorList>
    </citation>
    <scope>NUCLEOTIDE SEQUENCE [LARGE SCALE GENOMIC DNA]</scope>
    <source>
        <strain evidence="2">cv. Yunnan</strain>
        <tissue evidence="1">Vines</tissue>
    </source>
</reference>
<dbReference type="Proteomes" id="UP000249390">
    <property type="component" value="Unassembled WGS sequence"/>
</dbReference>
<accession>A0A328E729</accession>
<comment type="caution">
    <text evidence="1">The sequence shown here is derived from an EMBL/GenBank/DDBJ whole genome shotgun (WGS) entry which is preliminary data.</text>
</comment>
<organism evidence="1 2">
    <name type="scientific">Cuscuta australis</name>
    <dbReference type="NCBI Taxonomy" id="267555"/>
    <lineage>
        <taxon>Eukaryota</taxon>
        <taxon>Viridiplantae</taxon>
        <taxon>Streptophyta</taxon>
        <taxon>Embryophyta</taxon>
        <taxon>Tracheophyta</taxon>
        <taxon>Spermatophyta</taxon>
        <taxon>Magnoliopsida</taxon>
        <taxon>eudicotyledons</taxon>
        <taxon>Gunneridae</taxon>
        <taxon>Pentapetalae</taxon>
        <taxon>asterids</taxon>
        <taxon>lamiids</taxon>
        <taxon>Solanales</taxon>
        <taxon>Convolvulaceae</taxon>
        <taxon>Cuscuteae</taxon>
        <taxon>Cuscuta</taxon>
        <taxon>Cuscuta subgen. Grammica</taxon>
        <taxon>Cuscuta sect. Cleistogrammica</taxon>
    </lineage>
</organism>
<evidence type="ECO:0000313" key="2">
    <source>
        <dbReference type="Proteomes" id="UP000249390"/>
    </source>
</evidence>
<evidence type="ECO:0000313" key="1">
    <source>
        <dbReference type="EMBL" id="RAL52458.1"/>
    </source>
</evidence>
<name>A0A328E729_9ASTE</name>
<gene>
    <name evidence="1" type="ORF">DM860_007315</name>
</gene>
<keyword evidence="2" id="KW-1185">Reference proteome</keyword>
<sequence>MNGEDGGDVAVQSDLLDQAIEIYTRVERGDRPRKETMWAKTAMNLARLSAALFLSFFGQAPILYCNNEITVLIK</sequence>
<dbReference type="AlphaFoldDB" id="A0A328E729"/>
<protein>
    <submittedName>
        <fullName evidence="1">Uncharacterized protein</fullName>
    </submittedName>
</protein>